<feature type="binding site" evidence="9">
    <location>
        <begin position="112"/>
        <end position="113"/>
    </location>
    <ligand>
        <name>S-adenosyl-L-methionine</name>
        <dbReference type="ChEBI" id="CHEBI:59789"/>
    </ligand>
</feature>
<feature type="binding site" evidence="9">
    <location>
        <position position="87"/>
    </location>
    <ligand>
        <name>S-adenosyl-L-methionine</name>
        <dbReference type="ChEBI" id="CHEBI:59789"/>
    </ligand>
</feature>
<evidence type="ECO:0000256" key="6">
    <source>
        <dbReference type="ARBA" id="ARBA00022679"/>
    </source>
</evidence>
<dbReference type="OMA" id="HNASIMS"/>
<dbReference type="CDD" id="cd11647">
    <property type="entry name" value="DHP5_DphB"/>
    <property type="match status" value="1"/>
</dbReference>
<sequence length="283" mass="31513">MFFIIGLGLGEAEDITVKGLEIVKKAERVYLEVYTSILTVGKEALEQFYGRNLIIADRDLVEQGAHEILQDANSKDIALLVVGDPFGATTHTDLVLRAREAGITCKIIHNASILNAVGCCGLQLYSFGETVSIPYWSESWQPDSFYDKIAGNRRRGLHTLCLLDIRVKEPTLESLTKKRKEYQPPRFMSVSEAAGQLLEIISRRHRDHKEFAYTGTTLCVGVARVGSDTQQILACTLQEMKDADLGPPLHSLIIAGHLHPLEVEYLTQFSESKEKLLQIAKTS</sequence>
<dbReference type="Gene3D" id="3.40.1010.10">
    <property type="entry name" value="Cobalt-precorrin-4 Transmethylase, Domain 1"/>
    <property type="match status" value="1"/>
</dbReference>
<dbReference type="InterPro" id="IPR035996">
    <property type="entry name" value="4pyrrol_Methylase_sf"/>
</dbReference>
<dbReference type="Gene3D" id="3.30.950.10">
    <property type="entry name" value="Methyltransferase, Cobalt-precorrin-4 Transmethylase, Domain 2"/>
    <property type="match status" value="1"/>
</dbReference>
<evidence type="ECO:0000256" key="9">
    <source>
        <dbReference type="PIRSR" id="PIRSR036432-1"/>
    </source>
</evidence>
<keyword evidence="7 9" id="KW-0949">S-adenosyl-L-methionine</keyword>
<evidence type="ECO:0000256" key="7">
    <source>
        <dbReference type="ARBA" id="ARBA00022691"/>
    </source>
</evidence>
<dbReference type="PIRSF" id="PIRSF036432">
    <property type="entry name" value="Diphthine_synth"/>
    <property type="match status" value="1"/>
</dbReference>
<dbReference type="EMBL" id="KK852718">
    <property type="protein sequence ID" value="KDR17798.1"/>
    <property type="molecule type" value="Genomic_DNA"/>
</dbReference>
<comment type="pathway">
    <text evidence="2">Protein modification; peptidyl-diphthamide biosynthesis.</text>
</comment>
<evidence type="ECO:0000256" key="1">
    <source>
        <dbReference type="ARBA" id="ARBA00004006"/>
    </source>
</evidence>
<feature type="binding site" evidence="9">
    <location>
        <position position="250"/>
    </location>
    <ligand>
        <name>S-adenosyl-L-methionine</name>
        <dbReference type="ChEBI" id="CHEBI:59789"/>
    </ligand>
</feature>
<dbReference type="PANTHER" id="PTHR10882:SF0">
    <property type="entry name" value="DIPHTHINE METHYL ESTER SYNTHASE"/>
    <property type="match status" value="1"/>
</dbReference>
<dbReference type="InterPro" id="IPR004551">
    <property type="entry name" value="Dphthn_synthase"/>
</dbReference>
<dbReference type="NCBIfam" id="TIGR00522">
    <property type="entry name" value="dph5"/>
    <property type="match status" value="1"/>
</dbReference>
<evidence type="ECO:0000313" key="11">
    <source>
        <dbReference type="EMBL" id="KDR17798.1"/>
    </source>
</evidence>
<dbReference type="EC" id="2.1.1.314" evidence="4"/>
<dbReference type="GO" id="GO:0141133">
    <property type="term" value="F:diphthine methyl ester synthase activity"/>
    <property type="evidence" value="ECO:0007669"/>
    <property type="project" value="UniProtKB-EC"/>
</dbReference>
<organism evidence="11 12">
    <name type="scientific">Zootermopsis nevadensis</name>
    <name type="common">Dampwood termite</name>
    <dbReference type="NCBI Taxonomy" id="136037"/>
    <lineage>
        <taxon>Eukaryota</taxon>
        <taxon>Metazoa</taxon>
        <taxon>Ecdysozoa</taxon>
        <taxon>Arthropoda</taxon>
        <taxon>Hexapoda</taxon>
        <taxon>Insecta</taxon>
        <taxon>Pterygota</taxon>
        <taxon>Neoptera</taxon>
        <taxon>Polyneoptera</taxon>
        <taxon>Dictyoptera</taxon>
        <taxon>Blattodea</taxon>
        <taxon>Blattoidea</taxon>
        <taxon>Termitoidae</taxon>
        <taxon>Termopsidae</taxon>
        <taxon>Zootermopsis</taxon>
    </lineage>
</organism>
<protein>
    <recommendedName>
        <fullName evidence="4">diphthine methyl ester synthase</fullName>
        <ecNumber evidence="4">2.1.1.314</ecNumber>
    </recommendedName>
</protein>
<dbReference type="FunFam" id="3.30.950.10:FF:000004">
    <property type="entry name" value="Diphthine synthase putative"/>
    <property type="match status" value="1"/>
</dbReference>
<dbReference type="FunFam" id="3.40.1010.10:FF:000004">
    <property type="entry name" value="Putative diphthine synthase"/>
    <property type="match status" value="1"/>
</dbReference>
<dbReference type="UniPathway" id="UPA00559"/>
<comment type="function">
    <text evidence="1">S-adenosyl-L-methionine-dependent methyltransferase that catalyzes four methylations of the modified target histidine residue in translation elongation factor 2 (EF-2), to form an intermediate called diphthine methyl ester. The four successive methylation reactions represent the second step of diphthamide biosynthesis.</text>
</comment>
<evidence type="ECO:0000256" key="4">
    <source>
        <dbReference type="ARBA" id="ARBA00011927"/>
    </source>
</evidence>
<feature type="binding site" evidence="9">
    <location>
        <position position="225"/>
    </location>
    <ligand>
        <name>S-adenosyl-L-methionine</name>
        <dbReference type="ChEBI" id="CHEBI:59789"/>
    </ligand>
</feature>
<dbReference type="OrthoDB" id="2516at2759"/>
<evidence type="ECO:0000259" key="10">
    <source>
        <dbReference type="Pfam" id="PF00590"/>
    </source>
</evidence>
<name>A0A067R3Q3_ZOONE</name>
<dbReference type="eggNOG" id="KOG3123">
    <property type="taxonomic scope" value="Eukaryota"/>
</dbReference>
<feature type="binding site" evidence="9">
    <location>
        <position position="84"/>
    </location>
    <ligand>
        <name>S-adenosyl-L-methionine</name>
        <dbReference type="ChEBI" id="CHEBI:59789"/>
    </ligand>
</feature>
<dbReference type="Pfam" id="PF00590">
    <property type="entry name" value="TP_methylase"/>
    <property type="match status" value="1"/>
</dbReference>
<evidence type="ECO:0000256" key="3">
    <source>
        <dbReference type="ARBA" id="ARBA00006729"/>
    </source>
</evidence>
<dbReference type="PANTHER" id="PTHR10882">
    <property type="entry name" value="DIPHTHINE SYNTHASE"/>
    <property type="match status" value="1"/>
</dbReference>
<gene>
    <name evidence="11" type="ORF">L798_08144</name>
</gene>
<evidence type="ECO:0000256" key="8">
    <source>
        <dbReference type="ARBA" id="ARBA00048752"/>
    </source>
</evidence>
<comment type="catalytic activity">
    <reaction evidence="8">
        <text>2-[(3S)-amino-3-carboxypropyl]-L-histidyl-[translation elongation factor 2] + 4 S-adenosyl-L-methionine = diphthine methyl ester-[translation elongation factor 2] + 4 S-adenosyl-L-homocysteine + 3 H(+)</text>
        <dbReference type="Rhea" id="RHEA:42652"/>
        <dbReference type="Rhea" id="RHEA-COMP:9749"/>
        <dbReference type="Rhea" id="RHEA-COMP:10173"/>
        <dbReference type="ChEBI" id="CHEBI:15378"/>
        <dbReference type="ChEBI" id="CHEBI:57856"/>
        <dbReference type="ChEBI" id="CHEBI:59789"/>
        <dbReference type="ChEBI" id="CHEBI:73995"/>
        <dbReference type="ChEBI" id="CHEBI:79005"/>
        <dbReference type="EC" id="2.1.1.314"/>
    </reaction>
</comment>
<keyword evidence="5" id="KW-0489">Methyltransferase</keyword>
<feature type="binding site" evidence="9">
    <location>
        <position position="163"/>
    </location>
    <ligand>
        <name>S-adenosyl-L-methionine</name>
        <dbReference type="ChEBI" id="CHEBI:59789"/>
    </ligand>
</feature>
<evidence type="ECO:0000256" key="5">
    <source>
        <dbReference type="ARBA" id="ARBA00022603"/>
    </source>
</evidence>
<reference evidence="11 12" key="1">
    <citation type="journal article" date="2014" name="Nat. Commun.">
        <title>Molecular traces of alternative social organization in a termite genome.</title>
        <authorList>
            <person name="Terrapon N."/>
            <person name="Li C."/>
            <person name="Robertson H.M."/>
            <person name="Ji L."/>
            <person name="Meng X."/>
            <person name="Booth W."/>
            <person name="Chen Z."/>
            <person name="Childers C.P."/>
            <person name="Glastad K.M."/>
            <person name="Gokhale K."/>
            <person name="Gowin J."/>
            <person name="Gronenberg W."/>
            <person name="Hermansen R.A."/>
            <person name="Hu H."/>
            <person name="Hunt B.G."/>
            <person name="Huylmans A.K."/>
            <person name="Khalil S.M."/>
            <person name="Mitchell R.D."/>
            <person name="Munoz-Torres M.C."/>
            <person name="Mustard J.A."/>
            <person name="Pan H."/>
            <person name="Reese J.T."/>
            <person name="Scharf M.E."/>
            <person name="Sun F."/>
            <person name="Vogel H."/>
            <person name="Xiao J."/>
            <person name="Yang W."/>
            <person name="Yang Z."/>
            <person name="Yang Z."/>
            <person name="Zhou J."/>
            <person name="Zhu J."/>
            <person name="Brent C.S."/>
            <person name="Elsik C.G."/>
            <person name="Goodisman M.A."/>
            <person name="Liberles D.A."/>
            <person name="Roe R.M."/>
            <person name="Vargo E.L."/>
            <person name="Vilcinskas A."/>
            <person name="Wang J."/>
            <person name="Bornberg-Bauer E."/>
            <person name="Korb J."/>
            <person name="Zhang G."/>
            <person name="Liebig J."/>
        </authorList>
    </citation>
    <scope>NUCLEOTIDE SEQUENCE [LARGE SCALE GENOMIC DNA]</scope>
    <source>
        <tissue evidence="11">Whole organism</tissue>
    </source>
</reference>
<dbReference type="HAMAP" id="MF_01084">
    <property type="entry name" value="Diphthine_synth"/>
    <property type="match status" value="1"/>
</dbReference>
<keyword evidence="6" id="KW-0808">Transferase</keyword>
<keyword evidence="12" id="KW-1185">Reference proteome</keyword>
<evidence type="ECO:0000313" key="12">
    <source>
        <dbReference type="Proteomes" id="UP000027135"/>
    </source>
</evidence>
<evidence type="ECO:0000256" key="2">
    <source>
        <dbReference type="ARBA" id="ARBA00005156"/>
    </source>
</evidence>
<dbReference type="InParanoid" id="A0A067R3Q3"/>
<dbReference type="FunCoup" id="A0A067R3Q3">
    <property type="interactions" value="1852"/>
</dbReference>
<dbReference type="InterPro" id="IPR014776">
    <property type="entry name" value="4pyrrole_Mease_sub2"/>
</dbReference>
<dbReference type="SUPFAM" id="SSF53790">
    <property type="entry name" value="Tetrapyrrole methylase"/>
    <property type="match status" value="1"/>
</dbReference>
<dbReference type="AlphaFoldDB" id="A0A067R3Q3"/>
<proteinExistence type="inferred from homology"/>
<dbReference type="Proteomes" id="UP000027135">
    <property type="component" value="Unassembled WGS sequence"/>
</dbReference>
<dbReference type="STRING" id="136037.A0A067R3Q3"/>
<comment type="similarity">
    <text evidence="3">Belongs to the diphthine synthase family.</text>
</comment>
<dbReference type="InterPro" id="IPR014777">
    <property type="entry name" value="4pyrrole_Mease_sub1"/>
</dbReference>
<dbReference type="InterPro" id="IPR000878">
    <property type="entry name" value="4pyrrol_Mease"/>
</dbReference>
<feature type="domain" description="Tetrapyrrole methylase" evidence="10">
    <location>
        <begin position="1"/>
        <end position="240"/>
    </location>
</feature>
<dbReference type="GO" id="GO:0017183">
    <property type="term" value="P:protein histidyl modification to diphthamide"/>
    <property type="evidence" value="ECO:0007669"/>
    <property type="project" value="UniProtKB-UniPathway"/>
</dbReference>
<accession>A0A067R3Q3</accession>
<dbReference type="GO" id="GO:0032259">
    <property type="term" value="P:methylation"/>
    <property type="evidence" value="ECO:0007669"/>
    <property type="project" value="UniProtKB-KW"/>
</dbReference>
<feature type="binding site" evidence="9">
    <location>
        <position position="9"/>
    </location>
    <ligand>
        <name>S-adenosyl-L-methionine</name>
        <dbReference type="ChEBI" id="CHEBI:59789"/>
    </ligand>
</feature>